<sequence>MCGTEMLAKFLKFPRLRDAIAINCPQLQTLFLASLIKHVQQLQNLVILGIHQMFSEAETSNSMFQEILFPSLSGLSMDTKTMTRNFWLAQFSKPESFPNLRNLSLMGSCGDDITTLPLEMTRVSYNIKVLNDNTQMTILFDNLEPFHVEECGKVKCMVPPSSTITFSNLKYLSVDHCHELTNLLHFSIEKGLAKLEKLSICDCQGMTSIVAKGEGQEGNEEIVSSKLVKLKVDDLPD</sequence>
<evidence type="ECO:0000313" key="5">
    <source>
        <dbReference type="Proteomes" id="UP000321393"/>
    </source>
</evidence>
<dbReference type="AlphaFoldDB" id="A0A5A7T716"/>
<organism evidence="3 5">
    <name type="scientific">Cucumis melo var. makuwa</name>
    <name type="common">Oriental melon</name>
    <dbReference type="NCBI Taxonomy" id="1194695"/>
    <lineage>
        <taxon>Eukaryota</taxon>
        <taxon>Viridiplantae</taxon>
        <taxon>Streptophyta</taxon>
        <taxon>Embryophyta</taxon>
        <taxon>Tracheophyta</taxon>
        <taxon>Spermatophyta</taxon>
        <taxon>Magnoliopsida</taxon>
        <taxon>eudicotyledons</taxon>
        <taxon>Gunneridae</taxon>
        <taxon>Pentapetalae</taxon>
        <taxon>rosids</taxon>
        <taxon>fabids</taxon>
        <taxon>Cucurbitales</taxon>
        <taxon>Cucurbitaceae</taxon>
        <taxon>Benincaseae</taxon>
        <taxon>Cucumis</taxon>
    </lineage>
</organism>
<evidence type="ECO:0000313" key="3">
    <source>
        <dbReference type="EMBL" id="KAA0039272.1"/>
    </source>
</evidence>
<evidence type="ECO:0000259" key="2">
    <source>
        <dbReference type="Pfam" id="PF23247"/>
    </source>
</evidence>
<feature type="domain" description="Disease resistance protein At4g27190-like leucine-rich repeats" evidence="2">
    <location>
        <begin position="163"/>
        <end position="236"/>
    </location>
</feature>
<dbReference type="InterPro" id="IPR032675">
    <property type="entry name" value="LRR_dom_sf"/>
</dbReference>
<dbReference type="InterPro" id="IPR057135">
    <property type="entry name" value="At4g27190-like_LRR"/>
</dbReference>
<comment type="caution">
    <text evidence="3">The sequence shown here is derived from an EMBL/GenBank/DDBJ whole genome shotgun (WGS) entry which is preliminary data.</text>
</comment>
<dbReference type="EMBL" id="SSTE01018412">
    <property type="protein sequence ID" value="KAA0039272.1"/>
    <property type="molecule type" value="Genomic_DNA"/>
</dbReference>
<dbReference type="Proteomes" id="UP000321393">
    <property type="component" value="Unassembled WGS sequence"/>
</dbReference>
<protein>
    <submittedName>
        <fullName evidence="3">Disease resistance protein</fullName>
    </submittedName>
</protein>
<dbReference type="Gene3D" id="3.80.10.10">
    <property type="entry name" value="Ribonuclease Inhibitor"/>
    <property type="match status" value="1"/>
</dbReference>
<evidence type="ECO:0000256" key="1">
    <source>
        <dbReference type="ARBA" id="ARBA00022821"/>
    </source>
</evidence>
<dbReference type="SUPFAM" id="SSF52047">
    <property type="entry name" value="RNI-like"/>
    <property type="match status" value="1"/>
</dbReference>
<evidence type="ECO:0000313" key="6">
    <source>
        <dbReference type="Proteomes" id="UP000321947"/>
    </source>
</evidence>
<accession>A0A5A7T716</accession>
<dbReference type="Proteomes" id="UP000321947">
    <property type="component" value="Unassembled WGS sequence"/>
</dbReference>
<name>A0A5A7T716_CUCMM</name>
<dbReference type="PANTHER" id="PTHR33463:SF209">
    <property type="entry name" value="DISEASE RESISTANCE PROTEIN RPS2-LIKE"/>
    <property type="match status" value="1"/>
</dbReference>
<dbReference type="Pfam" id="PF23247">
    <property type="entry name" value="LRR_RPS2"/>
    <property type="match status" value="1"/>
</dbReference>
<reference evidence="5 6" key="1">
    <citation type="submission" date="2019-08" db="EMBL/GenBank/DDBJ databases">
        <title>Draft genome sequences of two oriental melons (Cucumis melo L. var makuwa).</title>
        <authorList>
            <person name="Kwon S.-Y."/>
        </authorList>
    </citation>
    <scope>NUCLEOTIDE SEQUENCE [LARGE SCALE GENOMIC DNA]</scope>
    <source>
        <strain evidence="6">cv. Chang Bougi</strain>
        <strain evidence="5">cv. SW 3</strain>
        <tissue evidence="3">Leaf</tissue>
    </source>
</reference>
<dbReference type="InterPro" id="IPR050905">
    <property type="entry name" value="Plant_NBS-LRR"/>
</dbReference>
<evidence type="ECO:0000313" key="4">
    <source>
        <dbReference type="EMBL" id="TYK00459.1"/>
    </source>
</evidence>
<dbReference type="PANTHER" id="PTHR33463">
    <property type="entry name" value="NB-ARC DOMAIN-CONTAINING PROTEIN-RELATED"/>
    <property type="match status" value="1"/>
</dbReference>
<dbReference type="OrthoDB" id="1435950at2759"/>
<proteinExistence type="predicted"/>
<dbReference type="EMBL" id="SSTD01016718">
    <property type="protein sequence ID" value="TYK00459.1"/>
    <property type="molecule type" value="Genomic_DNA"/>
</dbReference>
<keyword evidence="1" id="KW-0611">Plant defense</keyword>
<gene>
    <name evidence="4" type="ORF">E5676_scaffold169G00630</name>
    <name evidence="3" type="ORF">E6C27_scaffold64G00630</name>
</gene>